<name>A0A1F6FFF4_9BACT</name>
<evidence type="ECO:0000313" key="2">
    <source>
        <dbReference type="EMBL" id="OGG84574.1"/>
    </source>
</evidence>
<accession>A0A1F6FFF4</accession>
<evidence type="ECO:0000256" key="1">
    <source>
        <dbReference type="SAM" id="SignalP"/>
    </source>
</evidence>
<dbReference type="EMBL" id="MFMM01000001">
    <property type="protein sequence ID" value="OGG84574.1"/>
    <property type="molecule type" value="Genomic_DNA"/>
</dbReference>
<reference evidence="2 3" key="1">
    <citation type="journal article" date="2016" name="Nat. Commun.">
        <title>Thousands of microbial genomes shed light on interconnected biogeochemical processes in an aquifer system.</title>
        <authorList>
            <person name="Anantharaman K."/>
            <person name="Brown C.T."/>
            <person name="Hug L.A."/>
            <person name="Sharon I."/>
            <person name="Castelle C.J."/>
            <person name="Probst A.J."/>
            <person name="Thomas B.C."/>
            <person name="Singh A."/>
            <person name="Wilkins M.J."/>
            <person name="Karaoz U."/>
            <person name="Brodie E.L."/>
            <person name="Williams K.H."/>
            <person name="Hubbard S.S."/>
            <person name="Banfield J.F."/>
        </authorList>
    </citation>
    <scope>NUCLEOTIDE SEQUENCE [LARGE SCALE GENOMIC DNA]</scope>
</reference>
<evidence type="ECO:0008006" key="4">
    <source>
        <dbReference type="Google" id="ProtNLM"/>
    </source>
</evidence>
<feature type="chain" id="PRO_5009524313" description="Lipoprotein" evidence="1">
    <location>
        <begin position="22"/>
        <end position="124"/>
    </location>
</feature>
<keyword evidence="1" id="KW-0732">Signal</keyword>
<proteinExistence type="predicted"/>
<feature type="signal peptide" evidence="1">
    <location>
        <begin position="1"/>
        <end position="21"/>
    </location>
</feature>
<dbReference type="AlphaFoldDB" id="A0A1F6FFF4"/>
<dbReference type="STRING" id="1798525.A3G90_00600"/>
<gene>
    <name evidence="2" type="ORF">A3G90_00600</name>
</gene>
<comment type="caution">
    <text evidence="2">The sequence shown here is derived from an EMBL/GenBank/DDBJ whole genome shotgun (WGS) entry which is preliminary data.</text>
</comment>
<protein>
    <recommendedName>
        <fullName evidence="4">Lipoprotein</fullName>
    </recommendedName>
</protein>
<evidence type="ECO:0000313" key="3">
    <source>
        <dbReference type="Proteomes" id="UP000177325"/>
    </source>
</evidence>
<dbReference type="Proteomes" id="UP000177325">
    <property type="component" value="Unassembled WGS sequence"/>
</dbReference>
<sequence>MRTLKLSAIILVAAIFLPGCAGMSLTGNAKNDGISTRTKVLGGGAVATGVGLVAIPFAGPALAAAAIWSYEDDAANVASGNQKGAKAVAADKRKECKALYKEAAKEEWSSFRTAATALVKGCEK</sequence>
<organism evidence="2 3">
    <name type="scientific">Candidatus Kaiserbacteria bacterium RIFCSPLOWO2_12_FULL_45_26</name>
    <dbReference type="NCBI Taxonomy" id="1798525"/>
    <lineage>
        <taxon>Bacteria</taxon>
        <taxon>Candidatus Kaiseribacteriota</taxon>
    </lineage>
</organism>